<evidence type="ECO:0000313" key="9">
    <source>
        <dbReference type="EMBL" id="CAD7240017.1"/>
    </source>
</evidence>
<keyword evidence="3 7" id="KW-0963">Cytoplasm</keyword>
<dbReference type="AlphaFoldDB" id="A0A7R8ZXF8"/>
<comment type="similarity">
    <text evidence="2 7">Belongs to the WD repeat LST8 family.</text>
</comment>
<dbReference type="GO" id="GO:0031931">
    <property type="term" value="C:TORC1 complex"/>
    <property type="evidence" value="ECO:0007669"/>
    <property type="project" value="UniProtKB-UniRule"/>
</dbReference>
<feature type="repeat" description="WD" evidence="6">
    <location>
        <begin position="618"/>
        <end position="659"/>
    </location>
</feature>
<keyword evidence="8" id="KW-0472">Membrane</keyword>
<dbReference type="Pfam" id="PF00400">
    <property type="entry name" value="WD40"/>
    <property type="match status" value="3"/>
</dbReference>
<keyword evidence="10" id="KW-1185">Reference proteome</keyword>
<organism evidence="9">
    <name type="scientific">Darwinula stevensoni</name>
    <dbReference type="NCBI Taxonomy" id="69355"/>
    <lineage>
        <taxon>Eukaryota</taxon>
        <taxon>Metazoa</taxon>
        <taxon>Ecdysozoa</taxon>
        <taxon>Arthropoda</taxon>
        <taxon>Crustacea</taxon>
        <taxon>Oligostraca</taxon>
        <taxon>Ostracoda</taxon>
        <taxon>Podocopa</taxon>
        <taxon>Podocopida</taxon>
        <taxon>Darwinulocopina</taxon>
        <taxon>Darwinuloidea</taxon>
        <taxon>Darwinulidae</taxon>
        <taxon>Darwinula</taxon>
    </lineage>
</organism>
<dbReference type="InterPro" id="IPR001680">
    <property type="entry name" value="WD40_rpt"/>
</dbReference>
<evidence type="ECO:0000256" key="5">
    <source>
        <dbReference type="ARBA" id="ARBA00022737"/>
    </source>
</evidence>
<dbReference type="CDD" id="cd20069">
    <property type="entry name" value="5TM_Oxa1-like"/>
    <property type="match status" value="1"/>
</dbReference>
<evidence type="ECO:0000256" key="8">
    <source>
        <dbReference type="SAM" id="Phobius"/>
    </source>
</evidence>
<evidence type="ECO:0000256" key="3">
    <source>
        <dbReference type="ARBA" id="ARBA00022490"/>
    </source>
</evidence>
<dbReference type="InterPro" id="IPR020472">
    <property type="entry name" value="WD40_PAC1"/>
</dbReference>
<dbReference type="GO" id="GO:0038203">
    <property type="term" value="P:TORC2 signaling"/>
    <property type="evidence" value="ECO:0007669"/>
    <property type="project" value="UniProtKB-ARBA"/>
</dbReference>
<dbReference type="FunFam" id="2.130.10.10:FF:000505">
    <property type="entry name" value="Blast:Protein LST8 homolog"/>
    <property type="match status" value="1"/>
</dbReference>
<keyword evidence="5 7" id="KW-0677">Repeat</keyword>
<dbReference type="Proteomes" id="UP000677054">
    <property type="component" value="Unassembled WGS sequence"/>
</dbReference>
<comment type="subcellular location">
    <subcellularLocation>
        <location evidence="1 7">Cytoplasm</location>
    </subcellularLocation>
</comment>
<gene>
    <name evidence="9" type="ORF">DSTB1V02_LOCUS55</name>
</gene>
<dbReference type="GO" id="GO:0032535">
    <property type="term" value="P:regulation of cellular component size"/>
    <property type="evidence" value="ECO:0007669"/>
    <property type="project" value="UniProtKB-ARBA"/>
</dbReference>
<dbReference type="GO" id="GO:0051897">
    <property type="term" value="P:positive regulation of phosphatidylinositol 3-kinase/protein kinase B signal transduction"/>
    <property type="evidence" value="ECO:0007669"/>
    <property type="project" value="UniProtKB-ARBA"/>
</dbReference>
<feature type="repeat" description="WD" evidence="6">
    <location>
        <begin position="668"/>
        <end position="702"/>
    </location>
</feature>
<sequence length="720" mass="80527">MVVQVTVSRCRIAAEFLISQRTHFQSISHSSLVVLARNFSCERMPSSTPQSLYRGSMKYSRCVRMPLTSQFSNRNSFMLGVTGLVSSRDFLRLASSDASGSIETSVESVGYIPPPPSVPVEIPSSDGVLQSLNALGEPTLQSLGLGSNVPSGIAQQAFEFLHVQFHEPWWMAIAFGTFLIRVFLFPLVIMAQRNAAIMNNNMPQLQLLQLKMSEARQMGNTLEDCLREKMLDQGTVGAEGSLANPQMQMARYLLRAMPIIIFPFTINFPGAILVYWVSTNFISLAQVLFLRIPGIRDYCRIPRLKRYDPDSMPVKKKGFTEGVSDAWTNMKIAKELEDRRQVDEIQFKKAGTGAIKKTYSYDPTKQDKRSYYENSSVGAAAEWDYVFSVYVMTMVGKEAEEQVILATGGYDHTIRLWQAHTGSCLKTMQHPNSVSFCEDAVDIKADLGLLQVNALEISPDNQLLAAAGYQHIRMYDVASGNDTPVINYEGVSKNITAVGFQENGRWMFTGGEDHTARIWDLRSRSFECQRIFQLTAPVNCAFLHPNQAALIVGDQSGVIHIWDLKTNHYEQLVPEPDASVQSVCVSPRGDLMAAVNNKGIAYIWAYKVEGQLEPKKKLIAHARYALQCHFSPDGMYLVTTSADQTAKLWSSEDFSLFQTLADPAQRWVWDIGFSADSQYIFTASSDATARLWQVETGEIKREYTGHQKAVTAIAFRDVLK</sequence>
<keyword evidence="8" id="KW-0812">Transmembrane</keyword>
<feature type="transmembrane region" description="Helical" evidence="8">
    <location>
        <begin position="252"/>
        <end position="277"/>
    </location>
</feature>
<evidence type="ECO:0000256" key="7">
    <source>
        <dbReference type="RuleBase" id="RU369068"/>
    </source>
</evidence>
<dbReference type="EMBL" id="CAJPEV010000003">
    <property type="protein sequence ID" value="CAG0878531.1"/>
    <property type="molecule type" value="Genomic_DNA"/>
</dbReference>
<dbReference type="InterPro" id="IPR019775">
    <property type="entry name" value="WD40_repeat_CS"/>
</dbReference>
<dbReference type="PANTHER" id="PTHR19842">
    <property type="entry name" value="G BETA-LIKE PROTEIN GBL"/>
    <property type="match status" value="1"/>
</dbReference>
<dbReference type="SMART" id="SM00320">
    <property type="entry name" value="WD40"/>
    <property type="match status" value="7"/>
</dbReference>
<dbReference type="PROSITE" id="PS00678">
    <property type="entry name" value="WD_REPEATS_1"/>
    <property type="match status" value="1"/>
</dbReference>
<evidence type="ECO:0000313" key="10">
    <source>
        <dbReference type="Proteomes" id="UP000677054"/>
    </source>
</evidence>
<reference evidence="9" key="1">
    <citation type="submission" date="2020-11" db="EMBL/GenBank/DDBJ databases">
        <authorList>
            <person name="Tran Van P."/>
        </authorList>
    </citation>
    <scope>NUCLEOTIDE SEQUENCE</scope>
</reference>
<dbReference type="CDD" id="cd00200">
    <property type="entry name" value="WD40"/>
    <property type="match status" value="1"/>
</dbReference>
<dbReference type="SUPFAM" id="SSF50998">
    <property type="entry name" value="Quinoprotein alcohol dehydrogenase-like"/>
    <property type="match status" value="1"/>
</dbReference>
<proteinExistence type="inferred from homology"/>
<dbReference type="InterPro" id="IPR011047">
    <property type="entry name" value="Quinoprotein_ADH-like_sf"/>
</dbReference>
<dbReference type="InterPro" id="IPR037588">
    <property type="entry name" value="MLST8"/>
</dbReference>
<dbReference type="GO" id="GO:0005737">
    <property type="term" value="C:cytoplasm"/>
    <property type="evidence" value="ECO:0007669"/>
    <property type="project" value="UniProtKB-SubCell"/>
</dbReference>
<evidence type="ECO:0000256" key="4">
    <source>
        <dbReference type="ARBA" id="ARBA00022574"/>
    </source>
</evidence>
<comment type="subunit">
    <text evidence="7">Part of TORC1 complex. Part of the TORC2 complex.</text>
</comment>
<feature type="repeat" description="WD" evidence="6">
    <location>
        <begin position="488"/>
        <end position="523"/>
    </location>
</feature>
<dbReference type="PROSITE" id="PS50294">
    <property type="entry name" value="WD_REPEATS_REGION"/>
    <property type="match status" value="2"/>
</dbReference>
<protein>
    <recommendedName>
        <fullName evidence="7">Target of rapamycin complex subunit lst8</fullName>
        <shortName evidence="7">TORC subunit lst8</shortName>
    </recommendedName>
</protein>
<comment type="function">
    <text evidence="7">Subunit of TORC1 and TORC2, which regulate cell growth and survival in response to nutrient and hormonal signals.</text>
</comment>
<evidence type="ECO:0000256" key="1">
    <source>
        <dbReference type="ARBA" id="ARBA00004496"/>
    </source>
</evidence>
<dbReference type="PRINTS" id="PR00320">
    <property type="entry name" value="GPROTEINBRPT"/>
</dbReference>
<name>A0A7R8ZXF8_9CRUS</name>
<dbReference type="PANTHER" id="PTHR19842:SF0">
    <property type="entry name" value="TARGET OF RAPAMYCIN COMPLEX SUBUNIT LST8"/>
    <property type="match status" value="1"/>
</dbReference>
<feature type="transmembrane region" description="Helical" evidence="8">
    <location>
        <begin position="169"/>
        <end position="189"/>
    </location>
</feature>
<feature type="repeat" description="WD" evidence="6">
    <location>
        <begin position="405"/>
        <end position="427"/>
    </location>
</feature>
<dbReference type="GO" id="GO:0032956">
    <property type="term" value="P:regulation of actin cytoskeleton organization"/>
    <property type="evidence" value="ECO:0007669"/>
    <property type="project" value="TreeGrafter"/>
</dbReference>
<dbReference type="PROSITE" id="PS50082">
    <property type="entry name" value="WD_REPEATS_2"/>
    <property type="match status" value="4"/>
</dbReference>
<evidence type="ECO:0000256" key="6">
    <source>
        <dbReference type="PROSITE-ProRule" id="PRU00221"/>
    </source>
</evidence>
<keyword evidence="8" id="KW-1133">Transmembrane helix</keyword>
<accession>A0A7R8ZXF8</accession>
<evidence type="ECO:0000256" key="2">
    <source>
        <dbReference type="ARBA" id="ARBA00009890"/>
    </source>
</evidence>
<dbReference type="EMBL" id="LR899520">
    <property type="protein sequence ID" value="CAD7240017.1"/>
    <property type="molecule type" value="Genomic_DNA"/>
</dbReference>
<dbReference type="Gene3D" id="2.130.10.10">
    <property type="entry name" value="YVTN repeat-like/Quinoprotein amine dehydrogenase"/>
    <property type="match status" value="1"/>
</dbReference>
<dbReference type="InterPro" id="IPR015943">
    <property type="entry name" value="WD40/YVTN_repeat-like_dom_sf"/>
</dbReference>
<keyword evidence="4 6" id="KW-0853">WD repeat</keyword>
<dbReference type="OrthoDB" id="400at2759"/>
<dbReference type="GO" id="GO:0031932">
    <property type="term" value="C:TORC2 complex"/>
    <property type="evidence" value="ECO:0007669"/>
    <property type="project" value="UniProtKB-UniRule"/>
</dbReference>